<sequence>MKKILILLSGNILYDARVSKEIASLRKFGYSVVLVQTHKLGENKINDYPVYVINKQSSDNMNFTKIWEIVKFSNELNKIIKKENPDYIHCNDVGTLVYALRFVKTKKVVYDSHELAIECVIGIKNKIIKYIEYYMVPYLHAIIIPQIDRLRYFSFRYPKAKGKLYLLENFPTKFVTRTDDLFETELKIKRGNRKLVLYTGALNNERKVKELIGAIKDINELLLVLIGFSSDSYRKELEDMINQNKLEERVYILNPLPHQMIKKLAVSADIGVCFYDDPNLNSYFCASNKLYELMDSGTLVLTNDTVGAMRVVRAENGVVIPDTSVESIVTGFHKLVKLDNPPKMQFFWESQEEVLRHIYR</sequence>
<dbReference type="PANTHER" id="PTHR12526:SF625">
    <property type="entry name" value="PHOSPHATIDYLINOSITOL GLYCAN-CLASS A"/>
    <property type="match status" value="1"/>
</dbReference>
<dbReference type="InterPro" id="IPR028098">
    <property type="entry name" value="Glyco_trans_4-like_N"/>
</dbReference>
<evidence type="ECO:0000313" key="3">
    <source>
        <dbReference type="EMBL" id="QUT43492.1"/>
    </source>
</evidence>
<dbReference type="SUPFAM" id="SSF53756">
    <property type="entry name" value="UDP-Glycosyltransferase/glycogen phosphorylase"/>
    <property type="match status" value="1"/>
</dbReference>
<accession>A0A415RUC2</accession>
<dbReference type="RefSeq" id="WP_021939880.1">
    <property type="nucleotide sequence ID" value="NZ_CP072227.1"/>
</dbReference>
<evidence type="ECO:0000313" key="4">
    <source>
        <dbReference type="Proteomes" id="UP000679226"/>
    </source>
</evidence>
<protein>
    <submittedName>
        <fullName evidence="3">Glycosyl transferases group 1</fullName>
    </submittedName>
</protein>
<gene>
    <name evidence="3" type="ORF">INE88_00274</name>
</gene>
<dbReference type="InterPro" id="IPR001296">
    <property type="entry name" value="Glyco_trans_1"/>
</dbReference>
<dbReference type="Gene3D" id="3.40.50.2000">
    <property type="entry name" value="Glycogen Phosphorylase B"/>
    <property type="match status" value="2"/>
</dbReference>
<feature type="domain" description="Glycosyl transferase family 1" evidence="1">
    <location>
        <begin position="189"/>
        <end position="340"/>
    </location>
</feature>
<dbReference type="PANTHER" id="PTHR12526">
    <property type="entry name" value="GLYCOSYLTRANSFERASE"/>
    <property type="match status" value="1"/>
</dbReference>
<keyword evidence="3" id="KW-0808">Transferase</keyword>
<feature type="domain" description="Glycosyltransferase subfamily 4-like N-terminal" evidence="2">
    <location>
        <begin position="4"/>
        <end position="130"/>
    </location>
</feature>
<evidence type="ECO:0000259" key="1">
    <source>
        <dbReference type="Pfam" id="PF00534"/>
    </source>
</evidence>
<dbReference type="EMBL" id="CP072227">
    <property type="protein sequence ID" value="QUT43492.1"/>
    <property type="molecule type" value="Genomic_DNA"/>
</dbReference>
<organism evidence="3 4">
    <name type="scientific">Bacteroides eggerthii</name>
    <dbReference type="NCBI Taxonomy" id="28111"/>
    <lineage>
        <taxon>Bacteria</taxon>
        <taxon>Pseudomonadati</taxon>
        <taxon>Bacteroidota</taxon>
        <taxon>Bacteroidia</taxon>
        <taxon>Bacteroidales</taxon>
        <taxon>Bacteroidaceae</taxon>
        <taxon>Bacteroides</taxon>
    </lineage>
</organism>
<reference evidence="3" key="1">
    <citation type="journal article" date="2021" name="PLoS Genet.">
        <title>Mobile Type VI secretion system loci of the gut Bacteroidales display extensive intra-ecosystem transfer, multi-species spread and geographical clustering.</title>
        <authorList>
            <person name="Garcia-Bayona L."/>
            <person name="Coyne M.J."/>
            <person name="Comstock L.E."/>
        </authorList>
    </citation>
    <scope>NUCLEOTIDE SEQUENCE</scope>
    <source>
        <strain evidence="3">CL11T00C20</strain>
    </source>
</reference>
<dbReference type="CDD" id="cd03801">
    <property type="entry name" value="GT4_PimA-like"/>
    <property type="match status" value="1"/>
</dbReference>
<dbReference type="Proteomes" id="UP000679226">
    <property type="component" value="Chromosome"/>
</dbReference>
<dbReference type="KEGG" id="beg:INE88_00274"/>
<dbReference type="GO" id="GO:0016757">
    <property type="term" value="F:glycosyltransferase activity"/>
    <property type="evidence" value="ECO:0007669"/>
    <property type="project" value="InterPro"/>
</dbReference>
<dbReference type="Pfam" id="PF13477">
    <property type="entry name" value="Glyco_trans_4_2"/>
    <property type="match status" value="1"/>
</dbReference>
<dbReference type="AlphaFoldDB" id="A0A415RUC2"/>
<evidence type="ECO:0000259" key="2">
    <source>
        <dbReference type="Pfam" id="PF13477"/>
    </source>
</evidence>
<name>A0A415RUC2_9BACE</name>
<dbReference type="Pfam" id="PF00534">
    <property type="entry name" value="Glycos_transf_1"/>
    <property type="match status" value="1"/>
</dbReference>
<proteinExistence type="predicted"/>